<dbReference type="EMBL" id="JBEZNA010000069">
    <property type="protein sequence ID" value="MEU9580234.1"/>
    <property type="molecule type" value="Genomic_DNA"/>
</dbReference>
<reference evidence="2 3" key="1">
    <citation type="submission" date="2024-06" db="EMBL/GenBank/DDBJ databases">
        <title>The Natural Products Discovery Center: Release of the First 8490 Sequenced Strains for Exploring Actinobacteria Biosynthetic Diversity.</title>
        <authorList>
            <person name="Kalkreuter E."/>
            <person name="Kautsar S.A."/>
            <person name="Yang D."/>
            <person name="Bader C.D."/>
            <person name="Teijaro C.N."/>
            <person name="Fluegel L."/>
            <person name="Davis C.M."/>
            <person name="Simpson J.R."/>
            <person name="Lauterbach L."/>
            <person name="Steele A.D."/>
            <person name="Gui C."/>
            <person name="Meng S."/>
            <person name="Li G."/>
            <person name="Viehrig K."/>
            <person name="Ye F."/>
            <person name="Su P."/>
            <person name="Kiefer A.F."/>
            <person name="Nichols A."/>
            <person name="Cepeda A.J."/>
            <person name="Yan W."/>
            <person name="Fan B."/>
            <person name="Jiang Y."/>
            <person name="Adhikari A."/>
            <person name="Zheng C.-J."/>
            <person name="Schuster L."/>
            <person name="Cowan T.M."/>
            <person name="Smanski M.J."/>
            <person name="Chevrette M.G."/>
            <person name="De Carvalho L.P.S."/>
            <person name="Shen B."/>
        </authorList>
    </citation>
    <scope>NUCLEOTIDE SEQUENCE [LARGE SCALE GENOMIC DNA]</scope>
    <source>
        <strain evidence="2 3">NPDC048117</strain>
    </source>
</reference>
<dbReference type="RefSeq" id="WP_359275809.1">
    <property type="nucleotide sequence ID" value="NZ_JBEZNA010000069.1"/>
</dbReference>
<feature type="compositionally biased region" description="Basic and acidic residues" evidence="1">
    <location>
        <begin position="38"/>
        <end position="55"/>
    </location>
</feature>
<dbReference type="InterPro" id="IPR037069">
    <property type="entry name" value="AcylCoA_DH/ox_N_sf"/>
</dbReference>
<dbReference type="Gene3D" id="1.10.540.10">
    <property type="entry name" value="Acyl-CoA dehydrogenase/oxidase, N-terminal domain"/>
    <property type="match status" value="1"/>
</dbReference>
<accession>A0ABV3EVL1</accession>
<dbReference type="PANTHER" id="PTHR43884">
    <property type="entry name" value="ACYL-COA DEHYDROGENASE"/>
    <property type="match status" value="1"/>
</dbReference>
<sequence>MGDLPPVLDARRDAADGAVAALRRPPSGPSCGPPRTARAQERATSPDRLPADTDGTRPPAGEPLLGKDVTAEFVPAEEGGRLVRHDLLAAALRPLFRHDAGLALVHAVTSLSAASAVWTAGTPGQRRRLADRLLDGGRLALVPPETGRRNTPWQGGVRARRSARAYVLNGGTDLAVGPAGAGSCLVYARTAQGDVPHSHTALLLDTGHPSGPARPPYRAAGRPRTTPHAAPWAKDRPVPLDARVGEEGDGVPLALRTLPFGRLLVCDGLTAAAGTVLGEAVRTATQNRAGPPRNEHHARALAGFFADLLACAALTGAALRATSLLPRQAALPAAAAGCLVPEVLRDGLEDLSTVLGPVDHPRPGSAPAGYARLSRLLPAALAGPDGLALCRAVVIPWLSGAATGPAVPEPDGRLFAVRAKLPPADLRQLGAGGGDDVLGAALEASAGRLDGARRLGGTVALLAELAQAFLTELRLLRERLPRATAAPGPAGEHARRVLGDRYAVTAAAAAVLGTWESQDGGDPFLADPSWAALALSRLLVRIGRPAAGAQADPSGPLGAVLAELTARRHTGRSYDIDGLVPREG</sequence>
<dbReference type="Proteomes" id="UP001551584">
    <property type="component" value="Unassembled WGS sequence"/>
</dbReference>
<dbReference type="InterPro" id="IPR009100">
    <property type="entry name" value="AcylCoA_DH/oxidase_NM_dom_sf"/>
</dbReference>
<evidence type="ECO:0000313" key="3">
    <source>
        <dbReference type="Proteomes" id="UP001551584"/>
    </source>
</evidence>
<evidence type="ECO:0000313" key="2">
    <source>
        <dbReference type="EMBL" id="MEU9580234.1"/>
    </source>
</evidence>
<feature type="region of interest" description="Disordered" evidence="1">
    <location>
        <begin position="21"/>
        <end position="65"/>
    </location>
</feature>
<gene>
    <name evidence="2" type="ORF">AB0D95_23730</name>
</gene>
<organism evidence="2 3">
    <name type="scientific">Streptomyces chilikensis</name>
    <dbReference type="NCBI Taxonomy" id="1194079"/>
    <lineage>
        <taxon>Bacteria</taxon>
        <taxon>Bacillati</taxon>
        <taxon>Actinomycetota</taxon>
        <taxon>Actinomycetes</taxon>
        <taxon>Kitasatosporales</taxon>
        <taxon>Streptomycetaceae</taxon>
        <taxon>Streptomyces</taxon>
    </lineage>
</organism>
<dbReference type="Gene3D" id="1.20.140.10">
    <property type="entry name" value="Butyryl-CoA Dehydrogenase, subunit A, domain 3"/>
    <property type="match status" value="1"/>
</dbReference>
<dbReference type="SUPFAM" id="SSF56645">
    <property type="entry name" value="Acyl-CoA dehydrogenase NM domain-like"/>
    <property type="match status" value="1"/>
</dbReference>
<dbReference type="PANTHER" id="PTHR43884:SF12">
    <property type="entry name" value="ISOVALERYL-COA DEHYDROGENASE, MITOCHONDRIAL-RELATED"/>
    <property type="match status" value="1"/>
</dbReference>
<evidence type="ECO:0000256" key="1">
    <source>
        <dbReference type="SAM" id="MobiDB-lite"/>
    </source>
</evidence>
<comment type="caution">
    <text evidence="2">The sequence shown here is derived from an EMBL/GenBank/DDBJ whole genome shotgun (WGS) entry which is preliminary data.</text>
</comment>
<proteinExistence type="predicted"/>
<protein>
    <submittedName>
        <fullName evidence="2">Acyl-CoA dehydrogenase</fullName>
    </submittedName>
</protein>
<name>A0ABV3EVL1_9ACTN</name>
<keyword evidence="3" id="KW-1185">Reference proteome</keyword>
<dbReference type="InterPro" id="IPR036250">
    <property type="entry name" value="AcylCo_DH-like_C"/>
</dbReference>
<dbReference type="SUPFAM" id="SSF47203">
    <property type="entry name" value="Acyl-CoA dehydrogenase C-terminal domain-like"/>
    <property type="match status" value="1"/>
</dbReference>